<evidence type="ECO:0000313" key="2">
    <source>
        <dbReference type="EMBL" id="MBK9982459.1"/>
    </source>
</evidence>
<evidence type="ECO:0000313" key="3">
    <source>
        <dbReference type="Proteomes" id="UP000808337"/>
    </source>
</evidence>
<reference evidence="2 3" key="1">
    <citation type="submission" date="2020-10" db="EMBL/GenBank/DDBJ databases">
        <title>Connecting structure to function with the recovery of over 1000 high-quality activated sludge metagenome-assembled genomes encoding full-length rRNA genes using long-read sequencing.</title>
        <authorList>
            <person name="Singleton C.M."/>
            <person name="Petriglieri F."/>
            <person name="Kristensen J.M."/>
            <person name="Kirkegaard R.H."/>
            <person name="Michaelsen T.Y."/>
            <person name="Andersen M.H."/>
            <person name="Karst S.M."/>
            <person name="Dueholm M.S."/>
            <person name="Nielsen P.H."/>
            <person name="Albertsen M."/>
        </authorList>
    </citation>
    <scope>NUCLEOTIDE SEQUENCE [LARGE SCALE GENOMIC DNA]</scope>
    <source>
        <strain evidence="2">Ribe_18-Q3-R11-54_MAXAC.273</strain>
    </source>
</reference>
<sequence>MTISIWFLSKPLIGQYTVTTYQDPLKGVATMDDFNDPYAFNIQYQEAPYPDGDDASRAFLRQLKLEAQVKTPLNPNASPEQHRGSVPVPEILASFSGNNIITGTPLDNHLAVNSTEQIVSTINTHMLVTNSVGFFQGSYKLDVFFQSLGGVNRYFDPRVIYDPEQDRFILVEFQGTACVESRILIAFSKTNNPKGAWNFYALDGCLNDDGTFADFPMISITDTELFLTYNEVNADSSWQTGFAGTQIHQINKMSGYNGETLSRKVWTDIKFNGKLLRNICPVCNADESLPQDMYFLSDRNFALSNDSVFLLHLTGHQDDPNAKIDMEYRKLNQPYGVAPYGVQPKDSLDTNDARILDAFAYDGHIQWVSNTMDFNTGRSGVYHGMLMIDDPSLTAIGHIIGHPTDYIGYPGIAWTGSKPGEQDAIIVASHSSKTRFPGGSGFYSDGLGGYSDFVTIIEGTRSIDMLTGAVERWGDYAGIQRLYHQPGSVWISCSYGRQGNVNEAWIAKLARHEEMVGTHDITKNNINMITYPNPSDDYVQIEIDNPKGGNITVTLFNLLGQPIKTLYNGPANYPGKASLNFSTHELSSGQYEVQVRIDGSVVATRSLG</sequence>
<protein>
    <submittedName>
        <fullName evidence="2">T9SS type A sorting domain-containing protein</fullName>
    </submittedName>
</protein>
<dbReference type="NCBIfam" id="TIGR04183">
    <property type="entry name" value="Por_Secre_tail"/>
    <property type="match status" value="1"/>
</dbReference>
<dbReference type="InterPro" id="IPR026444">
    <property type="entry name" value="Secre_tail"/>
</dbReference>
<gene>
    <name evidence="2" type="ORF">IPP15_08545</name>
</gene>
<dbReference type="AlphaFoldDB" id="A0A9D7SX25"/>
<comment type="caution">
    <text evidence="2">The sequence shown here is derived from an EMBL/GenBank/DDBJ whole genome shotgun (WGS) entry which is preliminary data.</text>
</comment>
<feature type="domain" description="Secretion system C-terminal sorting" evidence="1">
    <location>
        <begin position="531"/>
        <end position="600"/>
    </location>
</feature>
<name>A0A9D7SX25_9BACT</name>
<dbReference type="EMBL" id="JADKGY010000006">
    <property type="protein sequence ID" value="MBK9982459.1"/>
    <property type="molecule type" value="Genomic_DNA"/>
</dbReference>
<evidence type="ECO:0000259" key="1">
    <source>
        <dbReference type="Pfam" id="PF18962"/>
    </source>
</evidence>
<dbReference type="Pfam" id="PF18962">
    <property type="entry name" value="Por_Secre_tail"/>
    <property type="match status" value="1"/>
</dbReference>
<accession>A0A9D7SX25</accession>
<organism evidence="2 3">
    <name type="scientific">Candidatus Opimibacter skivensis</name>
    <dbReference type="NCBI Taxonomy" id="2982028"/>
    <lineage>
        <taxon>Bacteria</taxon>
        <taxon>Pseudomonadati</taxon>
        <taxon>Bacteroidota</taxon>
        <taxon>Saprospiria</taxon>
        <taxon>Saprospirales</taxon>
        <taxon>Saprospiraceae</taxon>
        <taxon>Candidatus Opimibacter</taxon>
    </lineage>
</organism>
<proteinExistence type="predicted"/>
<dbReference type="Proteomes" id="UP000808337">
    <property type="component" value="Unassembled WGS sequence"/>
</dbReference>